<reference evidence="2 3" key="1">
    <citation type="submission" date="2019-12" db="EMBL/GenBank/DDBJ databases">
        <title>The genome of Stappia indica PHM037.</title>
        <authorList>
            <person name="Kacar D."/>
            <person name="Galan B."/>
            <person name="Canedo L."/>
            <person name="Rodriguez P."/>
            <person name="de la Calle F."/>
            <person name="Garcia J.L."/>
        </authorList>
    </citation>
    <scope>NUCLEOTIDE SEQUENCE [LARGE SCALE GENOMIC DNA]</scope>
    <source>
        <strain evidence="2 3">PHM037</strain>
    </source>
</reference>
<evidence type="ECO:0000313" key="2">
    <source>
        <dbReference type="EMBL" id="QGZ35674.1"/>
    </source>
</evidence>
<dbReference type="PANTHER" id="PTHR45033">
    <property type="match status" value="1"/>
</dbReference>
<evidence type="ECO:0000313" key="3">
    <source>
        <dbReference type="Proteomes" id="UP000435648"/>
    </source>
</evidence>
<dbReference type="KEGG" id="siw:GH266_14925"/>
<dbReference type="InterPro" id="IPR020843">
    <property type="entry name" value="ER"/>
</dbReference>
<feature type="domain" description="Enoyl reductase (ER)" evidence="1">
    <location>
        <begin position="11"/>
        <end position="336"/>
    </location>
</feature>
<dbReference type="InterPro" id="IPR013149">
    <property type="entry name" value="ADH-like_C"/>
</dbReference>
<protein>
    <submittedName>
        <fullName evidence="2">Zinc-binding dehydrogenase</fullName>
    </submittedName>
</protein>
<dbReference type="CDD" id="cd08276">
    <property type="entry name" value="MDR7"/>
    <property type="match status" value="1"/>
</dbReference>
<gene>
    <name evidence="2" type="ORF">GH266_14925</name>
</gene>
<evidence type="ECO:0000259" key="1">
    <source>
        <dbReference type="SMART" id="SM00829"/>
    </source>
</evidence>
<dbReference type="Pfam" id="PF00107">
    <property type="entry name" value="ADH_zinc_N"/>
    <property type="match status" value="1"/>
</dbReference>
<dbReference type="OrthoDB" id="9805883at2"/>
<organism evidence="2 3">
    <name type="scientific">Stappia indica</name>
    <dbReference type="NCBI Taxonomy" id="538381"/>
    <lineage>
        <taxon>Bacteria</taxon>
        <taxon>Pseudomonadati</taxon>
        <taxon>Pseudomonadota</taxon>
        <taxon>Alphaproteobacteria</taxon>
        <taxon>Hyphomicrobiales</taxon>
        <taxon>Stappiaceae</taxon>
        <taxon>Stappia</taxon>
    </lineage>
</organism>
<sequence>MRVFEIRDDWGLDNLRPGQREVPRAGRGQVLLKMRRAALNARDLIVPERGYGRATGELPLIPLSDGVGEVVEVGADVTRVALGDRVCPTFFQNWVAGSPSAAAFASALGGPLDGVMAEYVCLSEEGVVKVPEYLDDAEAASLPCAALTAWSAVSGEARLRPGDHVLLQGTGGVALFALQFAKLHGATVTVLSSSDEKLARVREMGADHLVNYREHADWARATRALVAERGGYDAIVELGGAQTLGQSLRAIRPGGTIAMIGVLSGLDLSLSLGPIVTRQIRLQGVTVGHRDDFEAMLRAMAAHRVRPLVGSSFPFEGLKEAMAHFAQADRFGKTVIEF</sequence>
<dbReference type="Gene3D" id="3.90.180.10">
    <property type="entry name" value="Medium-chain alcohol dehydrogenases, catalytic domain"/>
    <property type="match status" value="1"/>
</dbReference>
<proteinExistence type="predicted"/>
<dbReference type="InterPro" id="IPR052711">
    <property type="entry name" value="Zinc_ADH-like"/>
</dbReference>
<accession>A0A857C9J1</accession>
<dbReference type="SUPFAM" id="SSF50129">
    <property type="entry name" value="GroES-like"/>
    <property type="match status" value="1"/>
</dbReference>
<dbReference type="PANTHER" id="PTHR45033:SF2">
    <property type="entry name" value="ZINC-TYPE ALCOHOL DEHYDROGENASE-LIKE PROTEIN C1773.06C"/>
    <property type="match status" value="1"/>
</dbReference>
<dbReference type="InterPro" id="IPR011032">
    <property type="entry name" value="GroES-like_sf"/>
</dbReference>
<dbReference type="Gene3D" id="3.40.50.720">
    <property type="entry name" value="NAD(P)-binding Rossmann-like Domain"/>
    <property type="match status" value="1"/>
</dbReference>
<dbReference type="Pfam" id="PF08240">
    <property type="entry name" value="ADH_N"/>
    <property type="match status" value="1"/>
</dbReference>
<dbReference type="GO" id="GO:0016491">
    <property type="term" value="F:oxidoreductase activity"/>
    <property type="evidence" value="ECO:0007669"/>
    <property type="project" value="InterPro"/>
</dbReference>
<dbReference type="SMART" id="SM00829">
    <property type="entry name" value="PKS_ER"/>
    <property type="match status" value="1"/>
</dbReference>
<dbReference type="RefSeq" id="WP_158194538.1">
    <property type="nucleotide sequence ID" value="NZ_CP046908.1"/>
</dbReference>
<dbReference type="InterPro" id="IPR013154">
    <property type="entry name" value="ADH-like_N"/>
</dbReference>
<name>A0A857C9J1_9HYPH</name>
<dbReference type="InterPro" id="IPR036291">
    <property type="entry name" value="NAD(P)-bd_dom_sf"/>
</dbReference>
<dbReference type="EMBL" id="CP046908">
    <property type="protein sequence ID" value="QGZ35674.1"/>
    <property type="molecule type" value="Genomic_DNA"/>
</dbReference>
<dbReference type="SUPFAM" id="SSF51735">
    <property type="entry name" value="NAD(P)-binding Rossmann-fold domains"/>
    <property type="match status" value="1"/>
</dbReference>
<dbReference type="AlphaFoldDB" id="A0A857C9J1"/>
<dbReference type="Proteomes" id="UP000435648">
    <property type="component" value="Chromosome"/>
</dbReference>